<comment type="caution">
    <text evidence="1">The sequence shown here is derived from an EMBL/GenBank/DDBJ whole genome shotgun (WGS) entry which is preliminary data.</text>
</comment>
<dbReference type="Proteomes" id="UP000239763">
    <property type="component" value="Unassembled WGS sequence"/>
</dbReference>
<evidence type="ECO:0000313" key="1">
    <source>
        <dbReference type="EMBL" id="PME31114.1"/>
    </source>
</evidence>
<gene>
    <name evidence="1" type="ORF">BCV38_18405</name>
</gene>
<dbReference type="RefSeq" id="WP_102291068.1">
    <property type="nucleotide sequence ID" value="NZ_JAAHTI010000001.1"/>
</dbReference>
<dbReference type="GeneID" id="69648664"/>
<protein>
    <submittedName>
        <fullName evidence="1">Uncharacterized protein</fullName>
    </submittedName>
</protein>
<dbReference type="EMBL" id="MCSB01000007">
    <property type="protein sequence ID" value="PME31114.1"/>
    <property type="molecule type" value="Genomic_DNA"/>
</dbReference>
<name>A0AA45AA23_9VIBR</name>
<accession>A0AA45AA23</accession>
<reference evidence="1 2" key="1">
    <citation type="journal article" date="2018" name="Nature">
        <title>A major lineage of non-tailed dsDNA viruses as unrecognized killers of marine bacteria.</title>
        <authorList>
            <person name="Kauffman K.M."/>
            <person name="Hussain F.A."/>
            <person name="Yang J."/>
            <person name="Arevalo P."/>
            <person name="Brown J.M."/>
            <person name="Chang W.K."/>
            <person name="VanInsberghe D."/>
            <person name="Elsherbini J."/>
            <person name="Sharma R.S."/>
            <person name="Cutler M.B."/>
            <person name="Kelly L."/>
            <person name="Polz M.F."/>
        </authorList>
    </citation>
    <scope>NUCLEOTIDE SEQUENCE [LARGE SCALE GENOMIC DNA]</scope>
    <source>
        <strain evidence="1 2">10N.286.55.E1</strain>
    </source>
</reference>
<evidence type="ECO:0000313" key="2">
    <source>
        <dbReference type="Proteomes" id="UP000239763"/>
    </source>
</evidence>
<organism evidence="1 2">
    <name type="scientific">Vibrio lentus</name>
    <dbReference type="NCBI Taxonomy" id="136468"/>
    <lineage>
        <taxon>Bacteria</taxon>
        <taxon>Pseudomonadati</taxon>
        <taxon>Pseudomonadota</taxon>
        <taxon>Gammaproteobacteria</taxon>
        <taxon>Vibrionales</taxon>
        <taxon>Vibrionaceae</taxon>
        <taxon>Vibrio</taxon>
    </lineage>
</organism>
<keyword evidence="2" id="KW-1185">Reference proteome</keyword>
<dbReference type="AlphaFoldDB" id="A0AA45AA23"/>
<proteinExistence type="predicted"/>
<sequence>MKRFIELIEGAETSDARSAFYYLGRYLKQAEHYWRYEKDFFEDDYQSKPSEEAKALTFSLIDFIEEYENKKANDFTDEQYIFWVEKLDEVESKLDPEPTKEQIEVARAFIANDDDLPF</sequence>